<keyword evidence="2" id="KW-0472">Membrane</keyword>
<keyword evidence="2" id="KW-1133">Transmembrane helix</keyword>
<name>A0A086JGN3_TOXGO</name>
<evidence type="ECO:0000256" key="1">
    <source>
        <dbReference type="SAM" id="MobiDB-lite"/>
    </source>
</evidence>
<dbReference type="EMBL" id="AEYI02001971">
    <property type="protein sequence ID" value="KFG31301.1"/>
    <property type="molecule type" value="Genomic_DNA"/>
</dbReference>
<organism evidence="3 4">
    <name type="scientific">Toxoplasma gondii p89</name>
    <dbReference type="NCBI Taxonomy" id="943119"/>
    <lineage>
        <taxon>Eukaryota</taxon>
        <taxon>Sar</taxon>
        <taxon>Alveolata</taxon>
        <taxon>Apicomplexa</taxon>
        <taxon>Conoidasida</taxon>
        <taxon>Coccidia</taxon>
        <taxon>Eucoccidiorida</taxon>
        <taxon>Eimeriorina</taxon>
        <taxon>Sarcocystidae</taxon>
        <taxon>Toxoplasma</taxon>
    </lineage>
</organism>
<gene>
    <name evidence="3" type="ORF">TGP89_223600</name>
</gene>
<feature type="transmembrane region" description="Helical" evidence="2">
    <location>
        <begin position="113"/>
        <end position="132"/>
    </location>
</feature>
<dbReference type="Proteomes" id="UP000028828">
    <property type="component" value="Unassembled WGS sequence"/>
</dbReference>
<dbReference type="VEuPathDB" id="ToxoDB:TGP89_223600"/>
<evidence type="ECO:0000313" key="3">
    <source>
        <dbReference type="EMBL" id="KFG31301.1"/>
    </source>
</evidence>
<feature type="compositionally biased region" description="Low complexity" evidence="1">
    <location>
        <begin position="512"/>
        <end position="525"/>
    </location>
</feature>
<feature type="region of interest" description="Disordered" evidence="1">
    <location>
        <begin position="489"/>
        <end position="525"/>
    </location>
</feature>
<reference evidence="3 4" key="1">
    <citation type="submission" date="2014-03" db="EMBL/GenBank/DDBJ databases">
        <authorList>
            <person name="Sibley D."/>
            <person name="Venepally P."/>
            <person name="Karamycheva S."/>
            <person name="Hadjithomas M."/>
            <person name="Khan A."/>
            <person name="Brunk B."/>
            <person name="Roos D."/>
            <person name="Caler E."/>
            <person name="Lorenzi H."/>
        </authorList>
    </citation>
    <scope>NUCLEOTIDE SEQUENCE [LARGE SCALE GENOMIC DNA]</scope>
    <source>
        <strain evidence="4">p89</strain>
    </source>
</reference>
<proteinExistence type="predicted"/>
<feature type="region of interest" description="Disordered" evidence="1">
    <location>
        <begin position="592"/>
        <end position="641"/>
    </location>
</feature>
<sequence>MPVPGSSRVSGIIGCDDAAWCLFLSQPVCLFPCLRSLQICRLSRRDRKNCTPSSGSLSVFLAEKRVVFLPLLSVALLTATVSSLEPLVLLSVHRRLHSCVCVLSILQRLSPENMGLLAPDVLCTLLVVFFILRVGSFLHLWRLWTTGLAIPVGIAPSPRKDSSGSRGDKQEGAAHAAGPLKPISLWPVARLAGLGVLEGFQELREASNFLLSSLGCTAAVALLLLFRWRVPSDGKQFADSLSSLSPLSSPEGRPGGLSPLPLLLLAFGAFVRLQWTLHRRFLPARRKLPVGHRIAMGFFIGGGVGLVLVSDFLGVNRRFEFTSLLPAYFRELWGPLIESADFCECAFDTQLHLFQRVWSFFLFGLKAAFVAFLAFEGAVLAAPIQVEANLISVALYATDCLQPGTEDVVKRLQLPLIHLEKLAIPLLVVLPFLWMPSVYATLLSETGLSSLGFGGVRLLIVCIAALLLLRRAKLAAQVSTVLAMPAGEARREEQAKTAGGRTATRPSTANASRPSSPSVPTPTTHPSRSLLLRLLDLLGLPARLLILMALCSLLLLLQAQQGRDGPLLLSSLASKSTLGEVAPLDIPRRSLSPVSASVSSSSPTSKDTASSGDAASTDASSPAVTEGSSKPERTAAGGFVRRDSREAHRTCALLWSFLGDAEQRRKGLQTLGNLSVREKISWTRDAARVLLPFNSSSFVPFLQQLCSTVLVGTAATAAFLFSFASTEVRRRGLQQLSIWDVHTS</sequence>
<protein>
    <submittedName>
        <fullName evidence="3">Putative transmembrane protein</fullName>
    </submittedName>
</protein>
<evidence type="ECO:0000256" key="2">
    <source>
        <dbReference type="SAM" id="Phobius"/>
    </source>
</evidence>
<feature type="transmembrane region" description="Helical" evidence="2">
    <location>
        <begin position="357"/>
        <end position="375"/>
    </location>
</feature>
<feature type="transmembrane region" description="Helical" evidence="2">
    <location>
        <begin position="256"/>
        <end position="273"/>
    </location>
</feature>
<accession>A0A086JGN3</accession>
<feature type="transmembrane region" description="Helical" evidence="2">
    <location>
        <begin position="701"/>
        <end position="724"/>
    </location>
</feature>
<feature type="transmembrane region" description="Helical" evidence="2">
    <location>
        <begin position="537"/>
        <end position="559"/>
    </location>
</feature>
<evidence type="ECO:0000313" key="4">
    <source>
        <dbReference type="Proteomes" id="UP000028828"/>
    </source>
</evidence>
<feature type="transmembrane region" description="Helical" evidence="2">
    <location>
        <begin position="209"/>
        <end position="228"/>
    </location>
</feature>
<dbReference type="OrthoDB" id="333086at2759"/>
<feature type="transmembrane region" description="Helical" evidence="2">
    <location>
        <begin position="67"/>
        <end position="92"/>
    </location>
</feature>
<feature type="transmembrane region" description="Helical" evidence="2">
    <location>
        <begin position="422"/>
        <end position="442"/>
    </location>
</feature>
<feature type="transmembrane region" description="Helical" evidence="2">
    <location>
        <begin position="294"/>
        <end position="315"/>
    </location>
</feature>
<comment type="caution">
    <text evidence="3">The sequence shown here is derived from an EMBL/GenBank/DDBJ whole genome shotgun (WGS) entry which is preliminary data.</text>
</comment>
<feature type="compositionally biased region" description="Low complexity" evidence="1">
    <location>
        <begin position="592"/>
        <end position="623"/>
    </location>
</feature>
<keyword evidence="2 3" id="KW-0812">Transmembrane</keyword>
<feature type="transmembrane region" description="Helical" evidence="2">
    <location>
        <begin position="448"/>
        <end position="469"/>
    </location>
</feature>
<dbReference type="AlphaFoldDB" id="A0A086JGN3"/>